<keyword evidence="3" id="KW-1185">Reference proteome</keyword>
<proteinExistence type="predicted"/>
<dbReference type="InterPro" id="IPR049221">
    <property type="entry name" value="DUF6869"/>
</dbReference>
<organism evidence="2 3">
    <name type="scientific">Lysobacter auxotrophicus</name>
    <dbReference type="NCBI Taxonomy" id="2992573"/>
    <lineage>
        <taxon>Bacteria</taxon>
        <taxon>Pseudomonadati</taxon>
        <taxon>Pseudomonadota</taxon>
        <taxon>Gammaproteobacteria</taxon>
        <taxon>Lysobacterales</taxon>
        <taxon>Lysobacteraceae</taxon>
        <taxon>Lysobacter</taxon>
    </lineage>
</organism>
<sequence length="155" mass="17581">MSAFDPKRISHFLAREALEGWSEPSSLYNAGFCMKPSELSNWVDAYITVQGAGGLDAHHPHWWAIERFFELMPEHPDECWQAILAILDREPSEAVLGILGAGPLEDLIHQHGAAFIESVEFEARENPPFKALLSRVWESSTPEIWMRVQRARGEI</sequence>
<evidence type="ECO:0000313" key="3">
    <source>
        <dbReference type="Proteomes" id="UP001317822"/>
    </source>
</evidence>
<feature type="domain" description="DUF6869" evidence="1">
    <location>
        <begin position="57"/>
        <end position="152"/>
    </location>
</feature>
<reference evidence="2 3" key="1">
    <citation type="journal article" date="2023" name="Int. J. Syst. Evol. Microbiol.">
        <title>Physiological and genomic analyses of cobalamin (vitamin B12)-auxotrophy of Lysobacter auxotrophicus sp. nov., a methionine-auxotrophic chitinolytic bacterium isolated from chitin-treated soil.</title>
        <authorList>
            <person name="Saito A."/>
            <person name="Dohra H."/>
            <person name="Hamada M."/>
            <person name="Moriuchi R."/>
            <person name="Kotsuchibashi Y."/>
            <person name="Mori K."/>
        </authorList>
    </citation>
    <scope>NUCLEOTIDE SEQUENCE [LARGE SCALE GENOMIC DNA]</scope>
    <source>
        <strain evidence="2 3">5-21a</strain>
    </source>
</reference>
<evidence type="ECO:0000259" key="1">
    <source>
        <dbReference type="Pfam" id="PF21746"/>
    </source>
</evidence>
<dbReference type="RefSeq" id="WP_281780294.1">
    <property type="nucleotide sequence ID" value="NZ_AP027041.1"/>
</dbReference>
<dbReference type="Proteomes" id="UP001317822">
    <property type="component" value="Chromosome"/>
</dbReference>
<dbReference type="Pfam" id="PF21746">
    <property type="entry name" value="DUF6869"/>
    <property type="match status" value="1"/>
</dbReference>
<gene>
    <name evidence="2" type="ORF">LA521A_36480</name>
</gene>
<accession>A0ABN6URL9</accession>
<name>A0ABN6URL9_9GAMM</name>
<protein>
    <recommendedName>
        <fullName evidence="1">DUF6869 domain-containing protein</fullName>
    </recommendedName>
</protein>
<dbReference type="EMBL" id="AP027041">
    <property type="protein sequence ID" value="BDU18447.1"/>
    <property type="molecule type" value="Genomic_DNA"/>
</dbReference>
<evidence type="ECO:0000313" key="2">
    <source>
        <dbReference type="EMBL" id="BDU18447.1"/>
    </source>
</evidence>